<feature type="compositionally biased region" description="Basic residues" evidence="1">
    <location>
        <begin position="29"/>
        <end position="46"/>
    </location>
</feature>
<dbReference type="Proteomes" id="UP001548189">
    <property type="component" value="Unassembled WGS sequence"/>
</dbReference>
<sequence>MKFAYSLIAVPIIIFLSACSSHYSVSSHHGYHGHRHGHGHVSVHSRHHVRGSDVLGALIVGGVIGHVLTEASHQREQHSSSHNSPPHNSSSHYTRIESMPDDDDRYDDDNSHSPTDELSDEYRRWYQSGKDGKCYLMEKINGKSEIVSLVPLNMCH</sequence>
<accession>A0ABV2BRK7</accession>
<feature type="region of interest" description="Disordered" evidence="1">
    <location>
        <begin position="72"/>
        <end position="122"/>
    </location>
</feature>
<organism evidence="2 3">
    <name type="scientific">Aliikangiella maris</name>
    <dbReference type="NCBI Taxonomy" id="3162458"/>
    <lineage>
        <taxon>Bacteria</taxon>
        <taxon>Pseudomonadati</taxon>
        <taxon>Pseudomonadota</taxon>
        <taxon>Gammaproteobacteria</taxon>
        <taxon>Oceanospirillales</taxon>
        <taxon>Pleioneaceae</taxon>
        <taxon>Aliikangiella</taxon>
    </lineage>
</organism>
<evidence type="ECO:0000313" key="3">
    <source>
        <dbReference type="Proteomes" id="UP001548189"/>
    </source>
</evidence>
<dbReference type="RefSeq" id="WP_353874121.1">
    <property type="nucleotide sequence ID" value="NZ_JBEVCJ010000004.1"/>
</dbReference>
<name>A0ABV2BRK7_9GAMM</name>
<protein>
    <submittedName>
        <fullName evidence="2">Uncharacterized protein</fullName>
    </submittedName>
</protein>
<feature type="compositionally biased region" description="Low complexity" evidence="1">
    <location>
        <begin position="80"/>
        <end position="92"/>
    </location>
</feature>
<feature type="compositionally biased region" description="Basic and acidic residues" evidence="1">
    <location>
        <begin position="108"/>
        <end position="122"/>
    </location>
</feature>
<gene>
    <name evidence="2" type="ORF">ABVT43_05415</name>
</gene>
<feature type="region of interest" description="Disordered" evidence="1">
    <location>
        <begin position="27"/>
        <end position="46"/>
    </location>
</feature>
<reference evidence="2 3" key="1">
    <citation type="submission" date="2024-06" db="EMBL/GenBank/DDBJ databases">
        <authorList>
            <person name="Li F."/>
        </authorList>
    </citation>
    <scope>NUCLEOTIDE SEQUENCE [LARGE SCALE GENOMIC DNA]</scope>
    <source>
        <strain evidence="2 3">GXAS 311</strain>
    </source>
</reference>
<dbReference type="EMBL" id="JBEVCJ010000004">
    <property type="protein sequence ID" value="MET1254559.1"/>
    <property type="molecule type" value="Genomic_DNA"/>
</dbReference>
<dbReference type="PROSITE" id="PS51257">
    <property type="entry name" value="PROKAR_LIPOPROTEIN"/>
    <property type="match status" value="1"/>
</dbReference>
<keyword evidence="3" id="KW-1185">Reference proteome</keyword>
<proteinExistence type="predicted"/>
<comment type="caution">
    <text evidence="2">The sequence shown here is derived from an EMBL/GenBank/DDBJ whole genome shotgun (WGS) entry which is preliminary data.</text>
</comment>
<evidence type="ECO:0000256" key="1">
    <source>
        <dbReference type="SAM" id="MobiDB-lite"/>
    </source>
</evidence>
<evidence type="ECO:0000313" key="2">
    <source>
        <dbReference type="EMBL" id="MET1254559.1"/>
    </source>
</evidence>